<dbReference type="STRING" id="657014.SAMN04488092_101390"/>
<evidence type="ECO:0000313" key="1">
    <source>
        <dbReference type="EMBL" id="SEP62092.1"/>
    </source>
</evidence>
<dbReference type="AlphaFoldDB" id="A0A1H8ZCG8"/>
<accession>A0A1H8ZCG8</accession>
<reference evidence="1 2" key="1">
    <citation type="submission" date="2016-10" db="EMBL/GenBank/DDBJ databases">
        <authorList>
            <person name="de Groot N.N."/>
        </authorList>
    </citation>
    <scope>NUCLEOTIDE SEQUENCE [LARGE SCALE GENOMIC DNA]</scope>
    <source>
        <strain evidence="1 2">DSM 22007</strain>
    </source>
</reference>
<evidence type="ECO:0000313" key="2">
    <source>
        <dbReference type="Proteomes" id="UP000198634"/>
    </source>
</evidence>
<organism evidence="1 2">
    <name type="scientific">Thalassovita taeanensis</name>
    <dbReference type="NCBI Taxonomy" id="657014"/>
    <lineage>
        <taxon>Bacteria</taxon>
        <taxon>Pseudomonadati</taxon>
        <taxon>Pseudomonadota</taxon>
        <taxon>Alphaproteobacteria</taxon>
        <taxon>Rhodobacterales</taxon>
        <taxon>Roseobacteraceae</taxon>
        <taxon>Thalassovita</taxon>
    </lineage>
</organism>
<sequence>MIPQNQRNNFERTSDLLHETRVLLTALELADDNAPDRNNLDQYAQAVPALIRMLELKLIEVEKGHFLEWIGIGGNSNDLTDDEIKLARGE</sequence>
<proteinExistence type="predicted"/>
<protein>
    <submittedName>
        <fullName evidence="1">Uncharacterized protein</fullName>
    </submittedName>
</protein>
<keyword evidence="2" id="KW-1185">Reference proteome</keyword>
<dbReference type="RefSeq" id="WP_090267608.1">
    <property type="nucleotide sequence ID" value="NZ_FOEP01000001.1"/>
</dbReference>
<dbReference type="EMBL" id="FOEP01000001">
    <property type="protein sequence ID" value="SEP62092.1"/>
    <property type="molecule type" value="Genomic_DNA"/>
</dbReference>
<gene>
    <name evidence="1" type="ORF">SAMN04488092_101390</name>
</gene>
<name>A0A1H8ZCG8_9RHOB</name>
<dbReference type="OrthoDB" id="7871876at2"/>
<dbReference type="Proteomes" id="UP000198634">
    <property type="component" value="Unassembled WGS sequence"/>
</dbReference>